<evidence type="ECO:0008006" key="4">
    <source>
        <dbReference type="Google" id="ProtNLM"/>
    </source>
</evidence>
<evidence type="ECO:0000313" key="3">
    <source>
        <dbReference type="Proteomes" id="UP000800082"/>
    </source>
</evidence>
<dbReference type="GeneID" id="54353446"/>
<dbReference type="Proteomes" id="UP000800082">
    <property type="component" value="Unassembled WGS sequence"/>
</dbReference>
<feature type="chain" id="PRO_5025614659" description="TNFR-Cys domain-containing protein" evidence="1">
    <location>
        <begin position="23"/>
        <end position="142"/>
    </location>
</feature>
<dbReference type="RefSeq" id="XP_033448029.1">
    <property type="nucleotide sequence ID" value="XM_033595779.1"/>
</dbReference>
<accession>A0A6A5RQL9</accession>
<dbReference type="EMBL" id="ML978971">
    <property type="protein sequence ID" value="KAF1927777.1"/>
    <property type="molecule type" value="Genomic_DNA"/>
</dbReference>
<gene>
    <name evidence="2" type="ORF">M421DRAFT_6031</name>
</gene>
<dbReference type="OrthoDB" id="10532306at2759"/>
<reference evidence="2" key="1">
    <citation type="journal article" date="2020" name="Stud. Mycol.">
        <title>101 Dothideomycetes genomes: a test case for predicting lifestyles and emergence of pathogens.</title>
        <authorList>
            <person name="Haridas S."/>
            <person name="Albert R."/>
            <person name="Binder M."/>
            <person name="Bloem J."/>
            <person name="Labutti K."/>
            <person name="Salamov A."/>
            <person name="Andreopoulos B."/>
            <person name="Baker S."/>
            <person name="Barry K."/>
            <person name="Bills G."/>
            <person name="Bluhm B."/>
            <person name="Cannon C."/>
            <person name="Castanera R."/>
            <person name="Culley D."/>
            <person name="Daum C."/>
            <person name="Ezra D."/>
            <person name="Gonzalez J."/>
            <person name="Henrissat B."/>
            <person name="Kuo A."/>
            <person name="Liang C."/>
            <person name="Lipzen A."/>
            <person name="Lutzoni F."/>
            <person name="Magnuson J."/>
            <person name="Mondo S."/>
            <person name="Nolan M."/>
            <person name="Ohm R."/>
            <person name="Pangilinan J."/>
            <person name="Park H.-J."/>
            <person name="Ramirez L."/>
            <person name="Alfaro M."/>
            <person name="Sun H."/>
            <person name="Tritt A."/>
            <person name="Yoshinaga Y."/>
            <person name="Zwiers L.-H."/>
            <person name="Turgeon B."/>
            <person name="Goodwin S."/>
            <person name="Spatafora J."/>
            <person name="Crous P."/>
            <person name="Grigoriev I."/>
        </authorList>
    </citation>
    <scope>NUCLEOTIDE SEQUENCE</scope>
    <source>
        <strain evidence="2">CBS 183.55</strain>
    </source>
</reference>
<protein>
    <recommendedName>
        <fullName evidence="4">TNFR-Cys domain-containing protein</fullName>
    </recommendedName>
</protein>
<feature type="signal peptide" evidence="1">
    <location>
        <begin position="1"/>
        <end position="22"/>
    </location>
</feature>
<keyword evidence="1" id="KW-0732">Signal</keyword>
<organism evidence="2 3">
    <name type="scientific">Didymella exigua CBS 183.55</name>
    <dbReference type="NCBI Taxonomy" id="1150837"/>
    <lineage>
        <taxon>Eukaryota</taxon>
        <taxon>Fungi</taxon>
        <taxon>Dikarya</taxon>
        <taxon>Ascomycota</taxon>
        <taxon>Pezizomycotina</taxon>
        <taxon>Dothideomycetes</taxon>
        <taxon>Pleosporomycetidae</taxon>
        <taxon>Pleosporales</taxon>
        <taxon>Pleosporineae</taxon>
        <taxon>Didymellaceae</taxon>
        <taxon>Didymella</taxon>
    </lineage>
</organism>
<proteinExistence type="predicted"/>
<evidence type="ECO:0000256" key="1">
    <source>
        <dbReference type="SAM" id="SignalP"/>
    </source>
</evidence>
<dbReference type="AlphaFoldDB" id="A0A6A5RQL9"/>
<name>A0A6A5RQL9_9PLEO</name>
<sequence length="142" mass="15805">MRLSVIFTVVTAVFVFVATVTANKHKKTPCDICTDGYNTCDDRYRKHRSERICKAECDCEKGKDETCHMCGHVTTAIAGSDQPTCDDCPSRMVGCLESWDGGKYCKVAYKCQLSQVDIFCKDMCQYGCDKPMGPELPADPPH</sequence>
<evidence type="ECO:0000313" key="2">
    <source>
        <dbReference type="EMBL" id="KAF1927777.1"/>
    </source>
</evidence>
<keyword evidence="3" id="KW-1185">Reference proteome</keyword>